<sequence>MAYRLGTMFAQLGGYVGSVERIGPHWFAAGMNTTLRNPKEASAFALDRSLELKSRFDTLDRDIRENVRRFAGKTDLASMVQRYRFTGISFFDRLVVIPTWIGAYNKAIAAGMDEDQAVHEADSAVRESQGAGAAKDLAAIQRGSGPAGEMGKSLTMFYSFQFANYQRFLELAWDAGEAVRSRNGRWCRNWRCAACCWLSLLLSCLRCCQGKGLTMTTRKVGPNGRPRLRCMVWRLLSRWRAISCLWSAANSQAIGLTAIASRESKASGNRLSVSLVTFERPLRAGKPRGQPVTLWKLLAT</sequence>
<accession>A0A0B8Z731</accession>
<protein>
    <submittedName>
        <fullName evidence="1">Uncharacterized protein</fullName>
    </submittedName>
</protein>
<dbReference type="EMBL" id="JRVC01000033">
    <property type="protein sequence ID" value="KHS41999.1"/>
    <property type="molecule type" value="Genomic_DNA"/>
</dbReference>
<dbReference type="STRING" id="48936.NJ75_04365"/>
<reference evidence="1 2" key="1">
    <citation type="submission" date="2014-10" db="EMBL/GenBank/DDBJ databases">
        <title>Draft genome sequence of Novosphingobium subterraneum DSM 12447.</title>
        <authorList>
            <person name="Gan H.M."/>
            <person name="Gan H.Y."/>
            <person name="Savka M.A."/>
        </authorList>
    </citation>
    <scope>NUCLEOTIDE SEQUENCE [LARGE SCALE GENOMIC DNA]</scope>
    <source>
        <strain evidence="1 2">DSM 12447</strain>
    </source>
</reference>
<proteinExistence type="predicted"/>
<evidence type="ECO:0000313" key="2">
    <source>
        <dbReference type="Proteomes" id="UP000031338"/>
    </source>
</evidence>
<gene>
    <name evidence="1" type="ORF">NJ75_04365</name>
</gene>
<comment type="caution">
    <text evidence="1">The sequence shown here is derived from an EMBL/GenBank/DDBJ whole genome shotgun (WGS) entry which is preliminary data.</text>
</comment>
<keyword evidence="2" id="KW-1185">Reference proteome</keyword>
<dbReference type="RefSeq" id="WP_062780551.1">
    <property type="nucleotide sequence ID" value="NZ_JRVC01000033.1"/>
</dbReference>
<name>A0A0B8Z731_9SPHN</name>
<dbReference type="Proteomes" id="UP000031338">
    <property type="component" value="Unassembled WGS sequence"/>
</dbReference>
<evidence type="ECO:0000313" key="1">
    <source>
        <dbReference type="EMBL" id="KHS41999.1"/>
    </source>
</evidence>
<dbReference type="AlphaFoldDB" id="A0A0B8Z731"/>
<organism evidence="1 2">
    <name type="scientific">Novosphingobium subterraneum</name>
    <dbReference type="NCBI Taxonomy" id="48936"/>
    <lineage>
        <taxon>Bacteria</taxon>
        <taxon>Pseudomonadati</taxon>
        <taxon>Pseudomonadota</taxon>
        <taxon>Alphaproteobacteria</taxon>
        <taxon>Sphingomonadales</taxon>
        <taxon>Sphingomonadaceae</taxon>
        <taxon>Novosphingobium</taxon>
    </lineage>
</organism>